<organism evidence="9 10">
    <name type="scientific">Pythium oligandrum</name>
    <name type="common">Mycoparasitic fungus</name>
    <dbReference type="NCBI Taxonomy" id="41045"/>
    <lineage>
        <taxon>Eukaryota</taxon>
        <taxon>Sar</taxon>
        <taxon>Stramenopiles</taxon>
        <taxon>Oomycota</taxon>
        <taxon>Peronosporomycetes</taxon>
        <taxon>Pythiales</taxon>
        <taxon>Pythiaceae</taxon>
        <taxon>Pythium</taxon>
    </lineage>
</organism>
<dbReference type="InterPro" id="IPR012340">
    <property type="entry name" value="NA-bd_OB-fold"/>
</dbReference>
<dbReference type="Proteomes" id="UP000794436">
    <property type="component" value="Unassembled WGS sequence"/>
</dbReference>
<keyword evidence="5" id="KW-0779">Telomere</keyword>
<keyword evidence="10" id="KW-1185">Reference proteome</keyword>
<evidence type="ECO:0000256" key="4">
    <source>
        <dbReference type="ARBA" id="ARBA00022454"/>
    </source>
</evidence>
<evidence type="ECO:0000313" key="9">
    <source>
        <dbReference type="EMBL" id="TMW60399.1"/>
    </source>
</evidence>
<dbReference type="AlphaFoldDB" id="A0A8K1CBM9"/>
<dbReference type="GO" id="GO:0005634">
    <property type="term" value="C:nucleus"/>
    <property type="evidence" value="ECO:0007669"/>
    <property type="project" value="UniProtKB-SubCell"/>
</dbReference>
<comment type="caution">
    <text evidence="9">The sequence shown here is derived from an EMBL/GenBank/DDBJ whole genome shotgun (WGS) entry which is preliminary data.</text>
</comment>
<gene>
    <name evidence="9" type="ORF">Poli38472_000441</name>
</gene>
<dbReference type="PANTHER" id="PTHR13989:SF33">
    <property type="entry name" value="CST COMPLEX SUBUNIT STN1"/>
    <property type="match status" value="1"/>
</dbReference>
<evidence type="ECO:0000256" key="3">
    <source>
        <dbReference type="ARBA" id="ARBA00017411"/>
    </source>
</evidence>
<evidence type="ECO:0000256" key="6">
    <source>
        <dbReference type="ARBA" id="ARBA00023125"/>
    </source>
</evidence>
<dbReference type="InterPro" id="IPR040260">
    <property type="entry name" value="RFA2-like"/>
</dbReference>
<reference evidence="9" key="1">
    <citation type="submission" date="2019-03" db="EMBL/GenBank/DDBJ databases">
        <title>Long read genome sequence of the mycoparasitic Pythium oligandrum ATCC 38472 isolated from sugarbeet rhizosphere.</title>
        <authorList>
            <person name="Gaulin E."/>
        </authorList>
    </citation>
    <scope>NUCLEOTIDE SEQUENCE</scope>
    <source>
        <strain evidence="9">ATCC 38472_TT</strain>
    </source>
</reference>
<keyword evidence="4" id="KW-0158">Chromosome</keyword>
<dbReference type="SUPFAM" id="SSF50249">
    <property type="entry name" value="Nucleic acid-binding proteins"/>
    <property type="match status" value="1"/>
</dbReference>
<dbReference type="EMBL" id="SPLM01000108">
    <property type="protein sequence ID" value="TMW60399.1"/>
    <property type="molecule type" value="Genomic_DNA"/>
</dbReference>
<accession>A0A8K1CBM9</accession>
<evidence type="ECO:0000256" key="8">
    <source>
        <dbReference type="ARBA" id="ARBA00030039"/>
    </source>
</evidence>
<comment type="subcellular location">
    <subcellularLocation>
        <location evidence="2">Chromosome</location>
        <location evidence="2">Telomere</location>
    </subcellularLocation>
    <subcellularLocation>
        <location evidence="1">Nucleus</location>
    </subcellularLocation>
</comment>
<dbReference type="OrthoDB" id="77828at2759"/>
<evidence type="ECO:0000256" key="5">
    <source>
        <dbReference type="ARBA" id="ARBA00022895"/>
    </source>
</evidence>
<evidence type="ECO:0000256" key="2">
    <source>
        <dbReference type="ARBA" id="ARBA00004574"/>
    </source>
</evidence>
<dbReference type="GO" id="GO:0000781">
    <property type="term" value="C:chromosome, telomeric region"/>
    <property type="evidence" value="ECO:0007669"/>
    <property type="project" value="UniProtKB-SubCell"/>
</dbReference>
<dbReference type="Gene3D" id="2.40.50.140">
    <property type="entry name" value="Nucleic acid-binding proteins"/>
    <property type="match status" value="1"/>
</dbReference>
<evidence type="ECO:0000256" key="1">
    <source>
        <dbReference type="ARBA" id="ARBA00004123"/>
    </source>
</evidence>
<name>A0A8K1CBM9_PYTOL</name>
<keyword evidence="7" id="KW-0539">Nucleus</keyword>
<protein>
    <recommendedName>
        <fullName evidence="3">CST complex subunit STN1</fullName>
    </recommendedName>
    <alternativeName>
        <fullName evidence="8">Suppressor of cdc thirteen homolog</fullName>
    </alternativeName>
</protein>
<proteinExistence type="predicted"/>
<dbReference type="GO" id="GO:0003677">
    <property type="term" value="F:DNA binding"/>
    <property type="evidence" value="ECO:0007669"/>
    <property type="project" value="UniProtKB-KW"/>
</dbReference>
<sequence>MAMLQGGIPTDSLTWTYVKLFGRQLVEHVTDWKAIPNSHAWRRAAQSTPTRVLTKAQVMGVLVSIQMRADRVELLVDDGTGLVRAVQWTTTWVGRVVLGDLVLVEGKLNADTSWGDTPGSTRELRVLRISKVSDPNEELLQWLDVVELTTSFYAQGVASRQTSVAEARPLTQRADTTPQPKPTGWETITRRVFLECLVPEDEENAFLSRSDAAPCDATLMEVLKRLVQRQKQLTTAREQHALHITFPELLNELLREKDIPVERALHHEITRFLRQTFAKLRSVGLLALVDQETDRHVFLSFQFALAPILLAFLQGHDDGASVAEIAEHVIAQAQWRRLSFEWLECALQRLVEERKITQRPTDKRFQCVK</sequence>
<evidence type="ECO:0000256" key="7">
    <source>
        <dbReference type="ARBA" id="ARBA00023242"/>
    </source>
</evidence>
<evidence type="ECO:0000313" key="10">
    <source>
        <dbReference type="Proteomes" id="UP000794436"/>
    </source>
</evidence>
<keyword evidence="6" id="KW-0238">DNA-binding</keyword>
<dbReference type="PANTHER" id="PTHR13989">
    <property type="entry name" value="REPLICATION PROTEIN A-RELATED"/>
    <property type="match status" value="1"/>
</dbReference>